<name>A0A699QLE3_TANCI</name>
<evidence type="ECO:0000313" key="2">
    <source>
        <dbReference type="EMBL" id="GFC68398.1"/>
    </source>
</evidence>
<gene>
    <name evidence="2" type="ORF">Tci_840368</name>
</gene>
<feature type="region of interest" description="Disordered" evidence="1">
    <location>
        <begin position="78"/>
        <end position="103"/>
    </location>
</feature>
<protein>
    <recommendedName>
        <fullName evidence="3">Integrase, catalytic region, zinc finger, CCHC-type, peptidase aspartic, catalytic</fullName>
    </recommendedName>
</protein>
<sequence length="103" mass="11395">MIETMNIQFDELTQIASEQHGSGPELQSLNSRHNSSRLMLNEAASTLIKPLTKNDWDLLFQPMFNEYFKSPSAVSTFTSPATLLPPDTAKASYSSTSIDKDAP</sequence>
<accession>A0A699QLE3</accession>
<evidence type="ECO:0008006" key="3">
    <source>
        <dbReference type="Google" id="ProtNLM"/>
    </source>
</evidence>
<dbReference type="EMBL" id="BKCJ011019965">
    <property type="protein sequence ID" value="GFC68398.1"/>
    <property type="molecule type" value="Genomic_DNA"/>
</dbReference>
<reference evidence="2" key="1">
    <citation type="journal article" date="2019" name="Sci. Rep.">
        <title>Draft genome of Tanacetum cinerariifolium, the natural source of mosquito coil.</title>
        <authorList>
            <person name="Yamashiro T."/>
            <person name="Shiraishi A."/>
            <person name="Satake H."/>
            <person name="Nakayama K."/>
        </authorList>
    </citation>
    <scope>NUCLEOTIDE SEQUENCE</scope>
</reference>
<proteinExistence type="predicted"/>
<organism evidence="2">
    <name type="scientific">Tanacetum cinerariifolium</name>
    <name type="common">Dalmatian daisy</name>
    <name type="synonym">Chrysanthemum cinerariifolium</name>
    <dbReference type="NCBI Taxonomy" id="118510"/>
    <lineage>
        <taxon>Eukaryota</taxon>
        <taxon>Viridiplantae</taxon>
        <taxon>Streptophyta</taxon>
        <taxon>Embryophyta</taxon>
        <taxon>Tracheophyta</taxon>
        <taxon>Spermatophyta</taxon>
        <taxon>Magnoliopsida</taxon>
        <taxon>eudicotyledons</taxon>
        <taxon>Gunneridae</taxon>
        <taxon>Pentapetalae</taxon>
        <taxon>asterids</taxon>
        <taxon>campanulids</taxon>
        <taxon>Asterales</taxon>
        <taxon>Asteraceae</taxon>
        <taxon>Asteroideae</taxon>
        <taxon>Anthemideae</taxon>
        <taxon>Anthemidinae</taxon>
        <taxon>Tanacetum</taxon>
    </lineage>
</organism>
<comment type="caution">
    <text evidence="2">The sequence shown here is derived from an EMBL/GenBank/DDBJ whole genome shotgun (WGS) entry which is preliminary data.</text>
</comment>
<evidence type="ECO:0000256" key="1">
    <source>
        <dbReference type="SAM" id="MobiDB-lite"/>
    </source>
</evidence>
<dbReference type="AlphaFoldDB" id="A0A699QLE3"/>